<accession>A0A2C5Y0C7</accession>
<proteinExistence type="predicted"/>
<evidence type="ECO:0000313" key="2">
    <source>
        <dbReference type="EMBL" id="PHH71558.1"/>
    </source>
</evidence>
<dbReference type="Proteomes" id="UP000224854">
    <property type="component" value="Unassembled WGS sequence"/>
</dbReference>
<feature type="region of interest" description="Disordered" evidence="1">
    <location>
        <begin position="20"/>
        <end position="61"/>
    </location>
</feature>
<feature type="compositionally biased region" description="Low complexity" evidence="1">
    <location>
        <begin position="29"/>
        <end position="38"/>
    </location>
</feature>
<sequence length="112" mass="12328">MVSSLPFLAPVCMKKARDYRSKYSGNGDSSLQGQGSRRSAGRGRNHNHSDHIKLSNMSKERSLFARSTSQELILKGYRDAANKHSDNFVDASISPELVPDHGKATIQNPLPC</sequence>
<feature type="compositionally biased region" description="Basic and acidic residues" evidence="1">
    <location>
        <begin position="47"/>
        <end position="61"/>
    </location>
</feature>
<reference evidence="2 3" key="1">
    <citation type="submission" date="2017-06" db="EMBL/GenBank/DDBJ databases">
        <title>Ant-infecting Ophiocordyceps genomes reveal a high diversity of potential behavioral manipulation genes and a possible major role for enterotoxins.</title>
        <authorList>
            <person name="De Bekker C."/>
            <person name="Evans H.C."/>
            <person name="Brachmann A."/>
            <person name="Hughes D.P."/>
        </authorList>
    </citation>
    <scope>NUCLEOTIDE SEQUENCE [LARGE SCALE GENOMIC DNA]</scope>
    <source>
        <strain evidence="2 3">1348a</strain>
    </source>
</reference>
<protein>
    <submittedName>
        <fullName evidence="2">Uncharacterized protein</fullName>
    </submittedName>
</protein>
<evidence type="ECO:0000256" key="1">
    <source>
        <dbReference type="SAM" id="MobiDB-lite"/>
    </source>
</evidence>
<name>A0A2C5Y0C7_9HYPO</name>
<gene>
    <name evidence="2" type="ORF">CDD82_6448</name>
</gene>
<keyword evidence="3" id="KW-1185">Reference proteome</keyword>
<dbReference type="AlphaFoldDB" id="A0A2C5Y0C7"/>
<comment type="caution">
    <text evidence="2">The sequence shown here is derived from an EMBL/GenBank/DDBJ whole genome shotgun (WGS) entry which is preliminary data.</text>
</comment>
<evidence type="ECO:0000313" key="3">
    <source>
        <dbReference type="Proteomes" id="UP000224854"/>
    </source>
</evidence>
<organism evidence="2 3">
    <name type="scientific">Ophiocordyceps australis</name>
    <dbReference type="NCBI Taxonomy" id="1399860"/>
    <lineage>
        <taxon>Eukaryota</taxon>
        <taxon>Fungi</taxon>
        <taxon>Dikarya</taxon>
        <taxon>Ascomycota</taxon>
        <taxon>Pezizomycotina</taxon>
        <taxon>Sordariomycetes</taxon>
        <taxon>Hypocreomycetidae</taxon>
        <taxon>Hypocreales</taxon>
        <taxon>Ophiocordycipitaceae</taxon>
        <taxon>Ophiocordyceps</taxon>
    </lineage>
</organism>
<feature type="region of interest" description="Disordered" evidence="1">
    <location>
        <begin position="93"/>
        <end position="112"/>
    </location>
</feature>
<dbReference type="EMBL" id="NJEU01000666">
    <property type="protein sequence ID" value="PHH71558.1"/>
    <property type="molecule type" value="Genomic_DNA"/>
</dbReference>